<gene>
    <name evidence="2" type="ORF">ALNOE001_22110</name>
</gene>
<organism evidence="2 3">
    <name type="scientific">Candidatus Methanobinarius endosymbioticus</name>
    <dbReference type="NCBI Taxonomy" id="2006182"/>
    <lineage>
        <taxon>Archaea</taxon>
        <taxon>Methanobacteriati</taxon>
        <taxon>Methanobacteriota</taxon>
        <taxon>Methanomada group</taxon>
        <taxon>Methanobacteria</taxon>
        <taxon>Methanobacteriales</taxon>
        <taxon>Methanobacteriaceae</taxon>
        <taxon>Candidatus Methanobinarius</taxon>
    </lineage>
</organism>
<protein>
    <recommendedName>
        <fullName evidence="1">Molybdopterin-guanine dinucleotide biosynthesis protein B (MobB) domain-containing protein</fullName>
    </recommendedName>
</protein>
<proteinExistence type="predicted"/>
<feature type="domain" description="Molybdopterin-guanine dinucleotide biosynthesis protein B (MobB)" evidence="1">
    <location>
        <begin position="8"/>
        <end position="122"/>
    </location>
</feature>
<comment type="caution">
    <text evidence="2">The sequence shown here is derived from an EMBL/GenBank/DDBJ whole genome shotgun (WGS) entry which is preliminary data.</text>
</comment>
<dbReference type="InterPro" id="IPR052539">
    <property type="entry name" value="MGD_biosynthesis_adapter"/>
</dbReference>
<reference evidence="2 3" key="1">
    <citation type="submission" date="2018-06" db="EMBL/GenBank/DDBJ databases">
        <title>Genomic insight into two independent archaeal endosymbiosis events.</title>
        <authorList>
            <person name="Lind A.E."/>
            <person name="Lewis W.H."/>
            <person name="Spang A."/>
            <person name="Guy L."/>
            <person name="Embley M.T."/>
            <person name="Ettema T.J.G."/>
        </authorList>
    </citation>
    <scope>NUCLEOTIDE SEQUENCE [LARGE SCALE GENOMIC DNA]</scope>
    <source>
        <strain evidence="2">NOE</strain>
    </source>
</reference>
<dbReference type="Gene3D" id="3.40.50.300">
    <property type="entry name" value="P-loop containing nucleotide triphosphate hydrolases"/>
    <property type="match status" value="1"/>
</dbReference>
<dbReference type="PANTHER" id="PTHR40072">
    <property type="entry name" value="MOLYBDOPTERIN-GUANINE DINUCLEOTIDE BIOSYNTHESIS ADAPTER PROTEIN-RELATED"/>
    <property type="match status" value="1"/>
</dbReference>
<dbReference type="InterPro" id="IPR027417">
    <property type="entry name" value="P-loop_NTPase"/>
</dbReference>
<evidence type="ECO:0000313" key="3">
    <source>
        <dbReference type="Proteomes" id="UP000253099"/>
    </source>
</evidence>
<dbReference type="InterPro" id="IPR004435">
    <property type="entry name" value="MobB_dom"/>
</dbReference>
<name>A0A366M9F1_9EURY</name>
<dbReference type="AlphaFoldDB" id="A0A366M9F1"/>
<dbReference type="EMBL" id="NIZT01000070">
    <property type="protein sequence ID" value="RBQ22453.1"/>
    <property type="molecule type" value="Genomic_DNA"/>
</dbReference>
<dbReference type="PANTHER" id="PTHR40072:SF1">
    <property type="entry name" value="MOLYBDOPTERIN-GUANINE DINUCLEOTIDE BIOSYNTHESIS ADAPTER PROTEIN"/>
    <property type="match status" value="1"/>
</dbReference>
<dbReference type="GO" id="GO:0005525">
    <property type="term" value="F:GTP binding"/>
    <property type="evidence" value="ECO:0007669"/>
    <property type="project" value="InterPro"/>
</dbReference>
<dbReference type="SUPFAM" id="SSF52540">
    <property type="entry name" value="P-loop containing nucleoside triphosphate hydrolases"/>
    <property type="match status" value="1"/>
</dbReference>
<dbReference type="Proteomes" id="UP000253099">
    <property type="component" value="Unassembled WGS sequence"/>
</dbReference>
<dbReference type="NCBIfam" id="TIGR00176">
    <property type="entry name" value="mobB"/>
    <property type="match status" value="1"/>
</dbReference>
<keyword evidence="3" id="KW-1185">Reference proteome</keyword>
<evidence type="ECO:0000313" key="2">
    <source>
        <dbReference type="EMBL" id="RBQ22453.1"/>
    </source>
</evidence>
<evidence type="ECO:0000259" key="1">
    <source>
        <dbReference type="Pfam" id="PF03205"/>
    </source>
</evidence>
<sequence length="239" mass="27030">MEGVIIKVISVVGKKDSGKTSLTIKIIKELKKRGFKVASIKHSHHMLEMDRKNTDTWKHKEAGSETVAGIGSRTFFNIDKDLPLERILFLIKLIDEPDFVVIEGFKNYNYSKISTSKETEDEYTLKTVNPLEIKDEEVLGLVNTIEKCSYDIIDTLYTDNCGLNDRESIGKAIISGENLNIDDIDVSLSINEKVIGLNYFVNNFMKNSVLGMLKSLKTEDYGIKAFEKIEIVIKNGNKK</sequence>
<dbReference type="GO" id="GO:0006777">
    <property type="term" value="P:Mo-molybdopterin cofactor biosynthetic process"/>
    <property type="evidence" value="ECO:0007669"/>
    <property type="project" value="InterPro"/>
</dbReference>
<accession>A0A366M9F1</accession>
<dbReference type="Pfam" id="PF03205">
    <property type="entry name" value="MobB"/>
    <property type="match status" value="1"/>
</dbReference>